<dbReference type="EMBL" id="PGOL01000052">
    <property type="protein sequence ID" value="PKI78406.1"/>
    <property type="molecule type" value="Genomic_DNA"/>
</dbReference>
<protein>
    <submittedName>
        <fullName evidence="2">Uncharacterized protein</fullName>
    </submittedName>
</protein>
<dbReference type="Proteomes" id="UP000233551">
    <property type="component" value="Unassembled WGS sequence"/>
</dbReference>
<comment type="caution">
    <text evidence="2">The sequence shown here is derived from an EMBL/GenBank/DDBJ whole genome shotgun (WGS) entry which is preliminary data.</text>
</comment>
<feature type="region of interest" description="Disordered" evidence="1">
    <location>
        <begin position="1"/>
        <end position="25"/>
    </location>
</feature>
<gene>
    <name evidence="2" type="ORF">CRG98_001227</name>
</gene>
<keyword evidence="3" id="KW-1185">Reference proteome</keyword>
<reference evidence="2 3" key="1">
    <citation type="submission" date="2017-11" db="EMBL/GenBank/DDBJ databases">
        <title>De-novo sequencing of pomegranate (Punica granatum L.) genome.</title>
        <authorList>
            <person name="Akparov Z."/>
            <person name="Amiraslanov A."/>
            <person name="Hajiyeva S."/>
            <person name="Abbasov M."/>
            <person name="Kaur K."/>
            <person name="Hamwieh A."/>
            <person name="Solovyev V."/>
            <person name="Salamov A."/>
            <person name="Braich B."/>
            <person name="Kosarev P."/>
            <person name="Mahmoud A."/>
            <person name="Hajiyev E."/>
            <person name="Babayeva S."/>
            <person name="Izzatullayeva V."/>
            <person name="Mammadov A."/>
            <person name="Mammadov A."/>
            <person name="Sharifova S."/>
            <person name="Ojaghi J."/>
            <person name="Eynullazada K."/>
            <person name="Bayramov B."/>
            <person name="Abdulazimova A."/>
            <person name="Shahmuradov I."/>
        </authorList>
    </citation>
    <scope>NUCLEOTIDE SEQUENCE [LARGE SCALE GENOMIC DNA]</scope>
    <source>
        <strain evidence="3">cv. AG2017</strain>
        <tissue evidence="2">Leaf</tissue>
    </source>
</reference>
<proteinExistence type="predicted"/>
<sequence length="112" mass="12949">MRAQRAGGRVRPDQRMAKESLDSQDSCRIDQAPGRYLTAIHTSDRICLPHRHYSEQGDNSRLDPISHSGCVRSLCMGGWTHDRWKEATLDPRWVKEFSVHLLLRRAERVLDP</sequence>
<evidence type="ECO:0000256" key="1">
    <source>
        <dbReference type="SAM" id="MobiDB-lite"/>
    </source>
</evidence>
<feature type="compositionally biased region" description="Basic and acidic residues" evidence="1">
    <location>
        <begin position="10"/>
        <end position="25"/>
    </location>
</feature>
<organism evidence="2 3">
    <name type="scientific">Punica granatum</name>
    <name type="common">Pomegranate</name>
    <dbReference type="NCBI Taxonomy" id="22663"/>
    <lineage>
        <taxon>Eukaryota</taxon>
        <taxon>Viridiplantae</taxon>
        <taxon>Streptophyta</taxon>
        <taxon>Embryophyta</taxon>
        <taxon>Tracheophyta</taxon>
        <taxon>Spermatophyta</taxon>
        <taxon>Magnoliopsida</taxon>
        <taxon>eudicotyledons</taxon>
        <taxon>Gunneridae</taxon>
        <taxon>Pentapetalae</taxon>
        <taxon>rosids</taxon>
        <taxon>malvids</taxon>
        <taxon>Myrtales</taxon>
        <taxon>Lythraceae</taxon>
        <taxon>Punica</taxon>
    </lineage>
</organism>
<evidence type="ECO:0000313" key="3">
    <source>
        <dbReference type="Proteomes" id="UP000233551"/>
    </source>
</evidence>
<dbReference type="AlphaFoldDB" id="A0A2I0LDV7"/>
<evidence type="ECO:0000313" key="2">
    <source>
        <dbReference type="EMBL" id="PKI78406.1"/>
    </source>
</evidence>
<name>A0A2I0LDV7_PUNGR</name>
<accession>A0A2I0LDV7</accession>